<dbReference type="InterPro" id="IPR003414">
    <property type="entry name" value="PP_kinase"/>
</dbReference>
<evidence type="ECO:0000256" key="7">
    <source>
        <dbReference type="RuleBase" id="RU003800"/>
    </source>
</evidence>
<feature type="domain" description="Polyphosphate kinase C-terminal" evidence="11">
    <location>
        <begin position="555"/>
        <end position="727"/>
    </location>
</feature>
<evidence type="ECO:0000256" key="5">
    <source>
        <dbReference type="ARBA" id="ARBA00022840"/>
    </source>
</evidence>
<proteinExistence type="inferred from homology"/>
<reference evidence="13" key="1">
    <citation type="submission" date="2020-02" db="EMBL/GenBank/DDBJ databases">
        <authorList>
            <person name="Meier V. D."/>
        </authorList>
    </citation>
    <scope>NUCLEOTIDE SEQUENCE</scope>
    <source>
        <strain evidence="13">AVDCRST_MAG68</strain>
    </source>
</reference>
<keyword evidence="6" id="KW-0460">Magnesium</keyword>
<feature type="domain" description="Polyphosphate kinase C-terminal" evidence="12">
    <location>
        <begin position="382"/>
        <end position="547"/>
    </location>
</feature>
<comment type="catalytic activity">
    <reaction evidence="6 7">
        <text>[phosphate](n) + ATP = [phosphate](n+1) + ADP</text>
        <dbReference type="Rhea" id="RHEA:19573"/>
        <dbReference type="Rhea" id="RHEA-COMP:9859"/>
        <dbReference type="Rhea" id="RHEA-COMP:14280"/>
        <dbReference type="ChEBI" id="CHEBI:16838"/>
        <dbReference type="ChEBI" id="CHEBI:30616"/>
        <dbReference type="ChEBI" id="CHEBI:456216"/>
        <dbReference type="EC" id="2.7.4.1"/>
    </reaction>
</comment>
<gene>
    <name evidence="6" type="primary">ppk</name>
    <name evidence="13" type="ORF">AVDCRST_MAG68-2861</name>
</gene>
<dbReference type="NCBIfam" id="NF003918">
    <property type="entry name" value="PRK05443.1-2"/>
    <property type="match status" value="1"/>
</dbReference>
<dbReference type="GO" id="GO:0046872">
    <property type="term" value="F:metal ion binding"/>
    <property type="evidence" value="ECO:0007669"/>
    <property type="project" value="UniProtKB-KW"/>
</dbReference>
<dbReference type="AlphaFoldDB" id="A0A6J4LRS9"/>
<dbReference type="PIRSF" id="PIRSF015589">
    <property type="entry name" value="PP_kinase"/>
    <property type="match status" value="1"/>
</dbReference>
<dbReference type="EMBL" id="CADCTW010000135">
    <property type="protein sequence ID" value="CAA9339170.1"/>
    <property type="molecule type" value="Genomic_DNA"/>
</dbReference>
<dbReference type="Gene3D" id="3.30.1840.10">
    <property type="entry name" value="Polyphosphate kinase middle domain"/>
    <property type="match status" value="1"/>
</dbReference>
<dbReference type="InterPro" id="IPR025200">
    <property type="entry name" value="PPK_C_dom2"/>
</dbReference>
<evidence type="ECO:0000256" key="2">
    <source>
        <dbReference type="ARBA" id="ARBA00022679"/>
    </source>
</evidence>
<dbReference type="Pfam" id="PF13090">
    <property type="entry name" value="PP_kinase_C"/>
    <property type="match status" value="1"/>
</dbReference>
<organism evidence="13">
    <name type="scientific">uncultured Gemmatimonadota bacterium</name>
    <dbReference type="NCBI Taxonomy" id="203437"/>
    <lineage>
        <taxon>Bacteria</taxon>
        <taxon>Pseudomonadati</taxon>
        <taxon>Gemmatimonadota</taxon>
        <taxon>environmental samples</taxon>
    </lineage>
</organism>
<feature type="binding site" evidence="6">
    <location>
        <position position="616"/>
    </location>
    <ligand>
        <name>ATP</name>
        <dbReference type="ChEBI" id="CHEBI:30616"/>
    </ligand>
</feature>
<keyword evidence="1 6" id="KW-0597">Phosphoprotein</keyword>
<dbReference type="GO" id="GO:0008976">
    <property type="term" value="F:polyphosphate kinase activity"/>
    <property type="evidence" value="ECO:0007669"/>
    <property type="project" value="UniProtKB-UniRule"/>
</dbReference>
<comment type="cofactor">
    <cofactor evidence="6">
        <name>Mg(2+)</name>
        <dbReference type="ChEBI" id="CHEBI:18420"/>
    </cofactor>
</comment>
<dbReference type="InterPro" id="IPR036830">
    <property type="entry name" value="PP_kinase_middle_dom_sf"/>
</dbReference>
<dbReference type="Pfam" id="PF02503">
    <property type="entry name" value="PP_kinase"/>
    <property type="match status" value="1"/>
</dbReference>
<dbReference type="InterPro" id="IPR036832">
    <property type="entry name" value="PPK_N_dom_sf"/>
</dbReference>
<evidence type="ECO:0000259" key="10">
    <source>
        <dbReference type="Pfam" id="PF13089"/>
    </source>
</evidence>
<keyword evidence="3 6" id="KW-0547">Nucleotide-binding</keyword>
<dbReference type="CDD" id="cd09168">
    <property type="entry name" value="PLDc_PaPPK1_C2_like"/>
    <property type="match status" value="1"/>
</dbReference>
<dbReference type="PANTHER" id="PTHR30218">
    <property type="entry name" value="POLYPHOSPHATE KINASE"/>
    <property type="match status" value="1"/>
</dbReference>
<evidence type="ECO:0000259" key="11">
    <source>
        <dbReference type="Pfam" id="PF13090"/>
    </source>
</evidence>
<evidence type="ECO:0000259" key="12">
    <source>
        <dbReference type="Pfam" id="PF17941"/>
    </source>
</evidence>
<keyword evidence="2 6" id="KW-0808">Transferase</keyword>
<accession>A0A6J4LRS9</accession>
<comment type="similarity">
    <text evidence="6 7">Belongs to the polyphosphate kinase 1 (PPK1) family.</text>
</comment>
<evidence type="ECO:0000259" key="9">
    <source>
        <dbReference type="Pfam" id="PF02503"/>
    </source>
</evidence>
<feature type="binding site" evidence="6">
    <location>
        <position position="644"/>
    </location>
    <ligand>
        <name>ATP</name>
        <dbReference type="ChEBI" id="CHEBI:30616"/>
    </ligand>
</feature>
<protein>
    <recommendedName>
        <fullName evidence="6 7">Polyphosphate kinase</fullName>
        <ecNumber evidence="6 7">2.7.4.1</ecNumber>
    </recommendedName>
    <alternativeName>
        <fullName evidence="6">ATP-polyphosphate phosphotransferase</fullName>
    </alternativeName>
    <alternativeName>
        <fullName evidence="6">Polyphosphoric acid kinase</fullName>
    </alternativeName>
</protein>
<feature type="binding site" evidence="6">
    <location>
        <position position="520"/>
    </location>
    <ligand>
        <name>ATP</name>
        <dbReference type="ChEBI" id="CHEBI:30616"/>
    </ligand>
</feature>
<dbReference type="Pfam" id="PF17941">
    <property type="entry name" value="PP_kinase_C_1"/>
    <property type="match status" value="1"/>
</dbReference>
<dbReference type="PANTHER" id="PTHR30218:SF0">
    <property type="entry name" value="POLYPHOSPHATE KINASE"/>
    <property type="match status" value="1"/>
</dbReference>
<sequence>MMHAEESSFPMAPAAFPSGPALVPDAPDAGPVRRIPRAVSPGEVPQGAELDHPSLYFNRELGLLDFNWRVLHQATDPRVPLLERVRFLAITSSNLDEFFQKRVGGLRRQLAAGVQTLSLDGRTPRDQLQLISDAALAMHAAMSAIWDHELVPLLRTGAGVVVSRYAELGDAQRAALDDFFREQFYPVLTPLAVDPGHPFPFISNLSLSLAVLLRHRARSTMHFARIKVPTSTGRWIPVPHSEQPFHFVPVEDVIQANAAALFRGMEVVSVAAFRVTRNADVARDDDEAEDLLSMISEELRERRFAPAVRLEVDRHMPPEVRELLVRELELKAEEVYESDGLMDLADCAQLADLDLPAHRYEAWEAVVPEPFRHEGETEEEKNIFSVIRRGDVLLHHPYDSFTSSVLRLLEEAADDPRVVAIKQTLYRTGVDSPVVRTLLRAAERGKQVAVLIEVTARFDEQNNIQLAESLEDAGVHVTYGLVGLKTHSKVLLIVRDEGGRPRTYCHVGTGNYHARTSRLYSDLGVMTCNPQVGADLVNLFHFLTGYAPDQQYERLVVAPRDMRRTFEERIAREIQLQRARGCGRIIAKMNALDDAGIIQELYRASQAGVRVELIVRGHTRLRPGLPGYSDNIRMISIVGRFLEHDRVFYFHNDGDPEIYLGSADWRERNLNERVEVLVPVLDPALQERIVQILHYALNDNRLAWELRSDGEYVQRRADPGEPEVNYQELLMRDALERGRRPGSRPWELSL</sequence>
<comment type="function">
    <text evidence="6 7">Catalyzes the reversible transfer of the terminal phosphate of ATP to form a long-chain polyphosphate (polyP).</text>
</comment>
<dbReference type="NCBIfam" id="NF003921">
    <property type="entry name" value="PRK05443.2-2"/>
    <property type="match status" value="1"/>
</dbReference>
<evidence type="ECO:0000256" key="6">
    <source>
        <dbReference type="HAMAP-Rule" id="MF_00347"/>
    </source>
</evidence>
<dbReference type="CDD" id="cd09165">
    <property type="entry name" value="PLDc_PaPPK1_C1_like"/>
    <property type="match status" value="1"/>
</dbReference>
<dbReference type="NCBIfam" id="NF003917">
    <property type="entry name" value="PRK05443.1-1"/>
    <property type="match status" value="1"/>
</dbReference>
<evidence type="ECO:0000256" key="4">
    <source>
        <dbReference type="ARBA" id="ARBA00022777"/>
    </source>
</evidence>
<dbReference type="InterPro" id="IPR041108">
    <property type="entry name" value="PP_kinase_C_1"/>
</dbReference>
<keyword evidence="4 6" id="KW-0418">Kinase</keyword>
<keyword evidence="5 6" id="KW-0067">ATP-binding</keyword>
<dbReference type="GO" id="GO:0006799">
    <property type="term" value="P:polyphosphate biosynthetic process"/>
    <property type="evidence" value="ECO:0007669"/>
    <property type="project" value="UniProtKB-UniRule"/>
</dbReference>
<feature type="active site" description="Phosphohistidine intermediate" evidence="6">
    <location>
        <position position="487"/>
    </location>
</feature>
<dbReference type="SUPFAM" id="SSF143724">
    <property type="entry name" value="PHP14-like"/>
    <property type="match status" value="1"/>
</dbReference>
<keyword evidence="6" id="KW-0479">Metal-binding</keyword>
<dbReference type="GO" id="GO:0005524">
    <property type="term" value="F:ATP binding"/>
    <property type="evidence" value="ECO:0007669"/>
    <property type="project" value="UniProtKB-KW"/>
</dbReference>
<evidence type="ECO:0000256" key="3">
    <source>
        <dbReference type="ARBA" id="ARBA00022741"/>
    </source>
</evidence>
<evidence type="ECO:0000256" key="1">
    <source>
        <dbReference type="ARBA" id="ARBA00022553"/>
    </source>
</evidence>
<name>A0A6J4LRS9_9BACT</name>
<dbReference type="SUPFAM" id="SSF140356">
    <property type="entry name" value="PPK N-terminal domain-like"/>
    <property type="match status" value="1"/>
</dbReference>
<feature type="domain" description="Polyphosphate kinase N-terminal" evidence="10">
    <location>
        <begin position="56"/>
        <end position="156"/>
    </location>
</feature>
<feature type="region of interest" description="Disordered" evidence="8">
    <location>
        <begin position="20"/>
        <end position="46"/>
    </location>
</feature>
<dbReference type="GO" id="GO:0009358">
    <property type="term" value="C:polyphosphate kinase complex"/>
    <property type="evidence" value="ECO:0007669"/>
    <property type="project" value="InterPro"/>
</dbReference>
<dbReference type="Gene3D" id="1.20.58.310">
    <property type="entry name" value="Polyphosphate kinase N-terminal domain"/>
    <property type="match status" value="1"/>
</dbReference>
<feature type="binding site" evidence="6">
    <location>
        <position position="94"/>
    </location>
    <ligand>
        <name>ATP</name>
        <dbReference type="ChEBI" id="CHEBI:30616"/>
    </ligand>
</feature>
<comment type="PTM">
    <text evidence="6 7">An intermediate of this reaction is the autophosphorylated ppk in which a phosphate is covalently linked to a histidine residue through a N-P bond.</text>
</comment>
<feature type="binding site" evidence="6">
    <location>
        <position position="457"/>
    </location>
    <ligand>
        <name>Mg(2+)</name>
        <dbReference type="ChEBI" id="CHEBI:18420"/>
    </ligand>
</feature>
<dbReference type="Gene3D" id="3.30.870.10">
    <property type="entry name" value="Endonuclease Chain A"/>
    <property type="match status" value="2"/>
</dbReference>
<dbReference type="SUPFAM" id="SSF56024">
    <property type="entry name" value="Phospholipase D/nuclease"/>
    <property type="match status" value="2"/>
</dbReference>
<feature type="binding site" evidence="6">
    <location>
        <position position="427"/>
    </location>
    <ligand>
        <name>Mg(2+)</name>
        <dbReference type="ChEBI" id="CHEBI:18420"/>
    </ligand>
</feature>
<dbReference type="InterPro" id="IPR025198">
    <property type="entry name" value="PPK_N_dom"/>
</dbReference>
<dbReference type="InterPro" id="IPR024953">
    <property type="entry name" value="PP_kinase_middle"/>
</dbReference>
<dbReference type="HAMAP" id="MF_00347">
    <property type="entry name" value="Polyphosphate_kinase"/>
    <property type="match status" value="1"/>
</dbReference>
<evidence type="ECO:0000256" key="8">
    <source>
        <dbReference type="SAM" id="MobiDB-lite"/>
    </source>
</evidence>
<evidence type="ECO:0000313" key="13">
    <source>
        <dbReference type="EMBL" id="CAA9339170.1"/>
    </source>
</evidence>
<feature type="domain" description="Polyphosphate kinase middle" evidence="9">
    <location>
        <begin position="172"/>
        <end position="350"/>
    </location>
</feature>
<dbReference type="Pfam" id="PF13089">
    <property type="entry name" value="PP_kinase_N"/>
    <property type="match status" value="1"/>
</dbReference>
<dbReference type="NCBIfam" id="TIGR03705">
    <property type="entry name" value="poly_P_kin"/>
    <property type="match status" value="1"/>
</dbReference>
<dbReference type="EC" id="2.7.4.1" evidence="6 7"/>